<protein>
    <submittedName>
        <fullName evidence="1">Uncharacterized protein</fullName>
    </submittedName>
</protein>
<dbReference type="RefSeq" id="YP_010738191.1">
    <property type="nucleotide sequence ID" value="NC_073023.1"/>
</dbReference>
<evidence type="ECO:0000313" key="1">
    <source>
        <dbReference type="EMBL" id="QJD54425.1"/>
    </source>
</evidence>
<evidence type="ECO:0000313" key="2">
    <source>
        <dbReference type="Proteomes" id="UP000502376"/>
    </source>
</evidence>
<keyword evidence="2" id="KW-1185">Reference proteome</keyword>
<name>A0A6M3TCI0_9CAUD</name>
<dbReference type="EMBL" id="MN734437">
    <property type="protein sequence ID" value="QJD54425.1"/>
    <property type="molecule type" value="Genomic_DNA"/>
</dbReference>
<reference evidence="1 2" key="1">
    <citation type="submission" date="2019-11" db="EMBL/GenBank/DDBJ databases">
        <authorList>
            <person name="Hylling O."/>
            <person name="Hansen L.H."/>
            <person name="Johansen A."/>
        </authorList>
    </citation>
    <scope>NUCLEOTIDE SEQUENCE [LARGE SCALE GENOMIC DNA]</scope>
</reference>
<dbReference type="KEGG" id="vg:79585556"/>
<dbReference type="Proteomes" id="UP000502376">
    <property type="component" value="Segment"/>
</dbReference>
<dbReference type="GeneID" id="79585556"/>
<proteinExistence type="predicted"/>
<sequence length="186" mass="20324">MAIDPERDYTPNDVLTCDDALSLAVIGYKVRAVDMAEGTFVDYNFAGWRINHAAGASSGWSARSIDYAAEWHVLPDEHYDAYKRVIAERDKAEANTKWGRPTVAPDIQKLGRALRPVPAFEVPVGAVVRDWGLKPAAVVASPPPAPHVGKWGKPVECAPFTGPDADAYHKTLPPVVPTKDKWGRPK</sequence>
<organism evidence="1 2">
    <name type="scientific">Sphingomonas phage Eidolon</name>
    <dbReference type="NCBI Taxonomy" id="2686311"/>
    <lineage>
        <taxon>Viruses</taxon>
        <taxon>Duplodnaviria</taxon>
        <taxon>Heunggongvirae</taxon>
        <taxon>Uroviricota</taxon>
        <taxon>Caudoviricetes</taxon>
        <taxon>Johnpaulvirinae</taxon>
        <taxon>Eidolonvirus</taxon>
        <taxon>Eidolonvirus eidolon</taxon>
    </lineage>
</organism>
<accession>A0A6M3TCI0</accession>